<evidence type="ECO:0000313" key="2">
    <source>
        <dbReference type="EMBL" id="EMI21041.1"/>
    </source>
</evidence>
<evidence type="ECO:0000256" key="1">
    <source>
        <dbReference type="PROSITE-ProRule" id="PRU00339"/>
    </source>
</evidence>
<comment type="caution">
    <text evidence="2">The sequence shown here is derived from an EMBL/GenBank/DDBJ whole genome shotgun (WGS) entry which is preliminary data.</text>
</comment>
<reference evidence="2 3" key="1">
    <citation type="journal article" date="2013" name="Mar. Genomics">
        <title>Expression of sulfatases in Rhodopirellula baltica and the diversity of sulfatases in the genus Rhodopirellula.</title>
        <authorList>
            <person name="Wegner C.E."/>
            <person name="Richter-Heitmann T."/>
            <person name="Klindworth A."/>
            <person name="Klockow C."/>
            <person name="Richter M."/>
            <person name="Achstetter T."/>
            <person name="Glockner F.O."/>
            <person name="Harder J."/>
        </authorList>
    </citation>
    <scope>NUCLEOTIDE SEQUENCE [LARGE SCALE GENOMIC DNA]</scope>
    <source>
        <strain evidence="2 3">SM1</strain>
    </source>
</reference>
<sequence length="245" mass="27172">MPRRDTEVAHFALSNHQIGVYPRGNLQLTAAPKSDTLDPGTTEVEPILDIGHLDPAERQRLAALSKYELYRRRGGDPKFAALMLKATEELIQIKQNGNADGDVDAALIWLAREQGAIPIAEDLAQKVLTNEADIDARIVAAHTLARIYLDRGENRKAIPLYQMLQQLHVDASDSYFLGLAEQNDGNSEKAIKALQHSLEIDPSQVAARRALEAIYQSLGRTTEADAQRKAAEMFQRLKTKNLETP</sequence>
<accession>M5RPA1</accession>
<name>M5RPA1_9BACT</name>
<dbReference type="InterPro" id="IPR011990">
    <property type="entry name" value="TPR-like_helical_dom_sf"/>
</dbReference>
<dbReference type="Pfam" id="PF13181">
    <property type="entry name" value="TPR_8"/>
    <property type="match status" value="1"/>
</dbReference>
<protein>
    <submittedName>
        <fullName evidence="2">TPR domain protein</fullName>
    </submittedName>
</protein>
<evidence type="ECO:0000313" key="3">
    <source>
        <dbReference type="Proteomes" id="UP000011991"/>
    </source>
</evidence>
<dbReference type="Proteomes" id="UP000011991">
    <property type="component" value="Unassembled WGS sequence"/>
</dbReference>
<gene>
    <name evidence="2" type="ORF">RMSM_02041</name>
</gene>
<keyword evidence="3" id="KW-1185">Reference proteome</keyword>
<feature type="repeat" description="TPR" evidence="1">
    <location>
        <begin position="171"/>
        <end position="204"/>
    </location>
</feature>
<keyword evidence="1" id="KW-0802">TPR repeat</keyword>
<dbReference type="Gene3D" id="1.25.40.10">
    <property type="entry name" value="Tetratricopeptide repeat domain"/>
    <property type="match status" value="1"/>
</dbReference>
<organism evidence="2 3">
    <name type="scientific">Rhodopirellula maiorica SM1</name>
    <dbReference type="NCBI Taxonomy" id="1265738"/>
    <lineage>
        <taxon>Bacteria</taxon>
        <taxon>Pseudomonadati</taxon>
        <taxon>Planctomycetota</taxon>
        <taxon>Planctomycetia</taxon>
        <taxon>Pirellulales</taxon>
        <taxon>Pirellulaceae</taxon>
        <taxon>Novipirellula</taxon>
    </lineage>
</organism>
<dbReference type="AlphaFoldDB" id="M5RPA1"/>
<dbReference type="PATRIC" id="fig|1265738.3.peg.2043"/>
<dbReference type="PROSITE" id="PS50005">
    <property type="entry name" value="TPR"/>
    <property type="match status" value="1"/>
</dbReference>
<dbReference type="EMBL" id="ANOG01000285">
    <property type="protein sequence ID" value="EMI21041.1"/>
    <property type="molecule type" value="Genomic_DNA"/>
</dbReference>
<dbReference type="SUPFAM" id="SSF48452">
    <property type="entry name" value="TPR-like"/>
    <property type="match status" value="1"/>
</dbReference>
<proteinExistence type="predicted"/>
<dbReference type="InterPro" id="IPR019734">
    <property type="entry name" value="TPR_rpt"/>
</dbReference>